<reference evidence="11" key="2">
    <citation type="submission" date="2014-05" db="EMBL/GenBank/DDBJ databases">
        <title>The genome and life-stage specific transcriptomes of Globodera pallida elucidate key aspects of plant parasitism by a cyst nematode.</title>
        <authorList>
            <person name="Cotton J.A."/>
            <person name="Lilley C.J."/>
            <person name="Jones L.M."/>
            <person name="Kikuchi T."/>
            <person name="Reid A.J."/>
            <person name="Thorpe P."/>
            <person name="Tsai I.J."/>
            <person name="Beasley H."/>
            <person name="Blok V."/>
            <person name="Cock P.J.A."/>
            <person name="Van den Akker S.E."/>
            <person name="Holroyd N."/>
            <person name="Hunt M."/>
            <person name="Mantelin S."/>
            <person name="Naghra H."/>
            <person name="Pain A."/>
            <person name="Palomares-Rius J.E."/>
            <person name="Zarowiecki M."/>
            <person name="Berriman M."/>
            <person name="Jones J.T."/>
            <person name="Urwin P.E."/>
        </authorList>
    </citation>
    <scope>NUCLEOTIDE SEQUENCE [LARGE SCALE GENOMIC DNA]</scope>
    <source>
        <strain evidence="11">Lindley</strain>
    </source>
</reference>
<dbReference type="PIRSF" id="PIRSF001554">
    <property type="entry name" value="SucCS_beta"/>
    <property type="match status" value="1"/>
</dbReference>
<evidence type="ECO:0000256" key="1">
    <source>
        <dbReference type="ARBA" id="ARBA00005064"/>
    </source>
</evidence>
<dbReference type="InterPro" id="IPR005809">
    <property type="entry name" value="Succ_CoA_ligase-like_bsu"/>
</dbReference>
<keyword evidence="11" id="KW-1185">Reference proteome</keyword>
<reference evidence="11" key="1">
    <citation type="submission" date="2013-12" db="EMBL/GenBank/DDBJ databases">
        <authorList>
            <person name="Aslett M."/>
        </authorList>
    </citation>
    <scope>NUCLEOTIDE SEQUENCE [LARGE SCALE GENOMIC DNA]</scope>
    <source>
        <strain evidence="11">Lindley</strain>
    </source>
</reference>
<organism evidence="11 12">
    <name type="scientific">Globodera pallida</name>
    <name type="common">Potato cyst nematode worm</name>
    <name type="synonym">Heterodera pallida</name>
    <dbReference type="NCBI Taxonomy" id="36090"/>
    <lineage>
        <taxon>Eukaryota</taxon>
        <taxon>Metazoa</taxon>
        <taxon>Ecdysozoa</taxon>
        <taxon>Nematoda</taxon>
        <taxon>Chromadorea</taxon>
        <taxon>Rhabditida</taxon>
        <taxon>Tylenchina</taxon>
        <taxon>Tylenchomorpha</taxon>
        <taxon>Tylenchoidea</taxon>
        <taxon>Heteroderidae</taxon>
        <taxon>Heteroderinae</taxon>
        <taxon>Globodera</taxon>
    </lineage>
</organism>
<dbReference type="Pfam" id="PF08442">
    <property type="entry name" value="ATP-grasp_2"/>
    <property type="match status" value="1"/>
</dbReference>
<dbReference type="UniPathway" id="UPA00223">
    <property type="reaction ID" value="UER00999"/>
</dbReference>
<keyword evidence="7" id="KW-0460">Magnesium</keyword>
<evidence type="ECO:0000256" key="4">
    <source>
        <dbReference type="ARBA" id="ARBA00022723"/>
    </source>
</evidence>
<reference evidence="12" key="3">
    <citation type="submission" date="2016-06" db="UniProtKB">
        <authorList>
            <consortium name="WormBaseParasite"/>
        </authorList>
    </citation>
    <scope>IDENTIFICATION</scope>
</reference>
<dbReference type="InterPro" id="IPR013650">
    <property type="entry name" value="ATP-grasp_succ-CoA_synth-type"/>
</dbReference>
<dbReference type="InterPro" id="IPR017866">
    <property type="entry name" value="Succ-CoA_synthase_bsu_CS"/>
</dbReference>
<dbReference type="SUPFAM" id="SSF52210">
    <property type="entry name" value="Succinyl-CoA synthetase domains"/>
    <property type="match status" value="1"/>
</dbReference>
<evidence type="ECO:0000256" key="3">
    <source>
        <dbReference type="ARBA" id="ARBA00022598"/>
    </source>
</evidence>
<dbReference type="SUPFAM" id="SSF56059">
    <property type="entry name" value="Glutathione synthetase ATP-binding domain-like"/>
    <property type="match status" value="1"/>
</dbReference>
<dbReference type="WBParaSite" id="GPLIN_001082200">
    <property type="protein sequence ID" value="GPLIN_001082200"/>
    <property type="gene ID" value="GPLIN_001082200"/>
</dbReference>
<dbReference type="PANTHER" id="PTHR11815:SF1">
    <property type="entry name" value="SUCCINATE--COA LIGASE [ADP-FORMING] SUBUNIT BETA, MITOCHONDRIAL"/>
    <property type="match status" value="1"/>
</dbReference>
<accession>A0A183CD68</accession>
<evidence type="ECO:0000256" key="2">
    <source>
        <dbReference type="ARBA" id="ARBA00022532"/>
    </source>
</evidence>
<keyword evidence="8" id="KW-0809">Transit peptide</keyword>
<feature type="domain" description="ATP-citrate synthase/succinyl-CoA ligase C-terminal" evidence="9">
    <location>
        <begin position="194"/>
        <end position="312"/>
    </location>
</feature>
<evidence type="ECO:0000259" key="10">
    <source>
        <dbReference type="Pfam" id="PF08442"/>
    </source>
</evidence>
<keyword evidence="6" id="KW-0067">ATP-binding</keyword>
<dbReference type="InterPro" id="IPR016102">
    <property type="entry name" value="Succinyl-CoA_synth-like"/>
</dbReference>
<dbReference type="GO" id="GO:0046872">
    <property type="term" value="F:metal ion binding"/>
    <property type="evidence" value="ECO:0007669"/>
    <property type="project" value="UniProtKB-KW"/>
</dbReference>
<dbReference type="Proteomes" id="UP000050741">
    <property type="component" value="Unassembled WGS sequence"/>
</dbReference>
<dbReference type="GO" id="GO:0005524">
    <property type="term" value="F:ATP binding"/>
    <property type="evidence" value="ECO:0007669"/>
    <property type="project" value="UniProtKB-KW"/>
</dbReference>
<evidence type="ECO:0000256" key="8">
    <source>
        <dbReference type="ARBA" id="ARBA00022946"/>
    </source>
</evidence>
<sequence length="338" mass="36760">MLLRQSGCTVQDFFLVEQGVREADKHFHKTAFAEYVIKAQILAGGRGKGRFIDCPKDGGGIRITKSIEKAISHVNGMLGKRLVTRQTSDQGVLVNKVMVAESITIIRETYLSIIMDPTSTGPVIVACPMGGMDIEEIAINQPELIFKERISVLDGVTEVQCQRVANRTFLDFRETMAKKCGLSYIGLDGNIACMVNGAGLAMATMDIIKLHGGEPANFLDLGGGATVQQVKEACRIILTDSAKLRVIFVNVFCGILRCDVVAQGILEAMANSKLDIPVVIRLKGTRMAEAKELIAGASHLGIFECYDSFEEAAKRAVRLSHGEDAELCTQREKHASRA</sequence>
<evidence type="ECO:0000313" key="12">
    <source>
        <dbReference type="WBParaSite" id="GPLIN_001082200"/>
    </source>
</evidence>
<keyword evidence="2" id="KW-0816">Tricarboxylic acid cycle</keyword>
<dbReference type="Gene3D" id="3.40.50.261">
    <property type="entry name" value="Succinyl-CoA synthetase domains"/>
    <property type="match status" value="1"/>
</dbReference>
<comment type="pathway">
    <text evidence="1">Carbohydrate metabolism; tricarboxylic acid cycle; succinate from succinyl-CoA (ligase route): step 1/1.</text>
</comment>
<dbReference type="GO" id="GO:0004775">
    <property type="term" value="F:succinate-CoA ligase (ADP-forming) activity"/>
    <property type="evidence" value="ECO:0007669"/>
    <property type="project" value="TreeGrafter"/>
</dbReference>
<proteinExistence type="predicted"/>
<evidence type="ECO:0000256" key="5">
    <source>
        <dbReference type="ARBA" id="ARBA00022741"/>
    </source>
</evidence>
<dbReference type="GO" id="GO:0042709">
    <property type="term" value="C:succinate-CoA ligase complex"/>
    <property type="evidence" value="ECO:0007669"/>
    <property type="project" value="TreeGrafter"/>
</dbReference>
<keyword evidence="4" id="KW-0479">Metal-binding</keyword>
<dbReference type="GO" id="GO:0006104">
    <property type="term" value="P:succinyl-CoA metabolic process"/>
    <property type="evidence" value="ECO:0007669"/>
    <property type="project" value="TreeGrafter"/>
</dbReference>
<dbReference type="GO" id="GO:0005739">
    <property type="term" value="C:mitochondrion"/>
    <property type="evidence" value="ECO:0007669"/>
    <property type="project" value="TreeGrafter"/>
</dbReference>
<dbReference type="Gene3D" id="3.30.1490.20">
    <property type="entry name" value="ATP-grasp fold, A domain"/>
    <property type="match status" value="1"/>
</dbReference>
<dbReference type="InterPro" id="IPR005811">
    <property type="entry name" value="SUCC_ACL_C"/>
</dbReference>
<dbReference type="InterPro" id="IPR013815">
    <property type="entry name" value="ATP_grasp_subdomain_1"/>
</dbReference>
<evidence type="ECO:0000256" key="6">
    <source>
        <dbReference type="ARBA" id="ARBA00022840"/>
    </source>
</evidence>
<keyword evidence="5" id="KW-0547">Nucleotide-binding</keyword>
<evidence type="ECO:0000256" key="7">
    <source>
        <dbReference type="ARBA" id="ARBA00022842"/>
    </source>
</evidence>
<dbReference type="FunFam" id="3.40.50.261:FF:000001">
    <property type="entry name" value="Succinate--CoA ligase [ADP-forming] subunit beta"/>
    <property type="match status" value="1"/>
</dbReference>
<dbReference type="AlphaFoldDB" id="A0A183CD68"/>
<name>A0A183CD68_GLOPA</name>
<dbReference type="Pfam" id="PF00549">
    <property type="entry name" value="Ligase_CoA"/>
    <property type="match status" value="1"/>
</dbReference>
<dbReference type="GO" id="GO:0006099">
    <property type="term" value="P:tricarboxylic acid cycle"/>
    <property type="evidence" value="ECO:0007669"/>
    <property type="project" value="UniProtKB-UniPathway"/>
</dbReference>
<dbReference type="PROSITE" id="PS01217">
    <property type="entry name" value="SUCCINYL_COA_LIG_3"/>
    <property type="match status" value="1"/>
</dbReference>
<evidence type="ECO:0000313" key="11">
    <source>
        <dbReference type="Proteomes" id="UP000050741"/>
    </source>
</evidence>
<evidence type="ECO:0000259" key="9">
    <source>
        <dbReference type="Pfam" id="PF00549"/>
    </source>
</evidence>
<feature type="domain" description="ATP-grasp fold succinyl-CoA synthetase-type" evidence="10">
    <location>
        <begin position="2"/>
        <end position="171"/>
    </location>
</feature>
<protein>
    <submittedName>
        <fullName evidence="12">Succinate-CoA ligase subunit beta</fullName>
    </submittedName>
</protein>
<keyword evidence="3" id="KW-0436">Ligase</keyword>
<dbReference type="PANTHER" id="PTHR11815">
    <property type="entry name" value="SUCCINYL-COA SYNTHETASE BETA CHAIN"/>
    <property type="match status" value="1"/>
</dbReference>